<dbReference type="EMBL" id="PQFF01000055">
    <property type="protein sequence ID" value="RHZ85912.1"/>
    <property type="molecule type" value="Genomic_DNA"/>
</dbReference>
<evidence type="ECO:0000256" key="4">
    <source>
        <dbReference type="ARBA" id="ARBA00022777"/>
    </source>
</evidence>
<dbReference type="InterPro" id="IPR000719">
    <property type="entry name" value="Prot_kinase_dom"/>
</dbReference>
<dbReference type="Proteomes" id="UP000266861">
    <property type="component" value="Unassembled WGS sequence"/>
</dbReference>
<protein>
    <recommendedName>
        <fullName evidence="9">Protein kinase domain-containing protein</fullName>
    </recommendedName>
</protein>
<dbReference type="GO" id="GO:0004674">
    <property type="term" value="F:protein serine/threonine kinase activity"/>
    <property type="evidence" value="ECO:0007669"/>
    <property type="project" value="UniProtKB-KW"/>
</dbReference>
<evidence type="ECO:0000256" key="8">
    <source>
        <dbReference type="SAM" id="Phobius"/>
    </source>
</evidence>
<keyword evidence="11" id="KW-1185">Reference proteome</keyword>
<dbReference type="FunFam" id="3.30.200.20:FF:000042">
    <property type="entry name" value="Aurora kinase A"/>
    <property type="match status" value="1"/>
</dbReference>
<dbReference type="InterPro" id="IPR011009">
    <property type="entry name" value="Kinase-like_dom_sf"/>
</dbReference>
<reference evidence="10 11" key="1">
    <citation type="submission" date="2018-08" db="EMBL/GenBank/DDBJ databases">
        <title>Genome and evolution of the arbuscular mycorrhizal fungus Diversispora epigaea (formerly Glomus versiforme) and its bacterial endosymbionts.</title>
        <authorList>
            <person name="Sun X."/>
            <person name="Fei Z."/>
            <person name="Harrison M."/>
        </authorList>
    </citation>
    <scope>NUCLEOTIDE SEQUENCE [LARGE SCALE GENOMIC DNA]</scope>
    <source>
        <strain evidence="10 11">IT104</strain>
    </source>
</reference>
<evidence type="ECO:0000256" key="6">
    <source>
        <dbReference type="PROSITE-ProRule" id="PRU10141"/>
    </source>
</evidence>
<keyword evidence="1 7" id="KW-0723">Serine/threonine-protein kinase</keyword>
<dbReference type="GO" id="GO:0000776">
    <property type="term" value="C:kinetochore"/>
    <property type="evidence" value="ECO:0007669"/>
    <property type="project" value="TreeGrafter"/>
</dbReference>
<dbReference type="GO" id="GO:0005737">
    <property type="term" value="C:cytoplasm"/>
    <property type="evidence" value="ECO:0007669"/>
    <property type="project" value="TreeGrafter"/>
</dbReference>
<dbReference type="OrthoDB" id="408964at2759"/>
<keyword evidence="8" id="KW-0812">Transmembrane</keyword>
<dbReference type="STRING" id="1348612.A0A397JFI1"/>
<dbReference type="PANTHER" id="PTHR24345:SF0">
    <property type="entry name" value="CELL CYCLE SERINE_THREONINE-PROTEIN KINASE CDC5_MSD2"/>
    <property type="match status" value="1"/>
</dbReference>
<dbReference type="GO" id="GO:0005634">
    <property type="term" value="C:nucleus"/>
    <property type="evidence" value="ECO:0007669"/>
    <property type="project" value="TreeGrafter"/>
</dbReference>
<evidence type="ECO:0000256" key="3">
    <source>
        <dbReference type="ARBA" id="ARBA00022741"/>
    </source>
</evidence>
<dbReference type="PROSITE" id="PS50011">
    <property type="entry name" value="PROTEIN_KINASE_DOM"/>
    <property type="match status" value="1"/>
</dbReference>
<dbReference type="GO" id="GO:0000922">
    <property type="term" value="C:spindle pole"/>
    <property type="evidence" value="ECO:0007669"/>
    <property type="project" value="TreeGrafter"/>
</dbReference>
<evidence type="ECO:0000313" key="11">
    <source>
        <dbReference type="Proteomes" id="UP000266861"/>
    </source>
</evidence>
<proteinExistence type="inferred from homology"/>
<dbReference type="PROSITE" id="PS00107">
    <property type="entry name" value="PROTEIN_KINASE_ATP"/>
    <property type="match status" value="1"/>
</dbReference>
<dbReference type="PANTHER" id="PTHR24345">
    <property type="entry name" value="SERINE/THREONINE-PROTEIN KINASE PLK"/>
    <property type="match status" value="1"/>
</dbReference>
<feature type="binding site" evidence="6">
    <location>
        <position position="52"/>
    </location>
    <ligand>
        <name>ATP</name>
        <dbReference type="ChEBI" id="CHEBI:30616"/>
    </ligand>
</feature>
<organism evidence="10 11">
    <name type="scientific">Diversispora epigaea</name>
    <dbReference type="NCBI Taxonomy" id="1348612"/>
    <lineage>
        <taxon>Eukaryota</taxon>
        <taxon>Fungi</taxon>
        <taxon>Fungi incertae sedis</taxon>
        <taxon>Mucoromycota</taxon>
        <taxon>Glomeromycotina</taxon>
        <taxon>Glomeromycetes</taxon>
        <taxon>Diversisporales</taxon>
        <taxon>Diversisporaceae</taxon>
        <taxon>Diversispora</taxon>
    </lineage>
</organism>
<evidence type="ECO:0000256" key="2">
    <source>
        <dbReference type="ARBA" id="ARBA00022679"/>
    </source>
</evidence>
<dbReference type="SUPFAM" id="SSF56112">
    <property type="entry name" value="Protein kinase-like (PK-like)"/>
    <property type="match status" value="1"/>
</dbReference>
<feature type="transmembrane region" description="Helical" evidence="8">
    <location>
        <begin position="312"/>
        <end position="335"/>
    </location>
</feature>
<feature type="domain" description="Protein kinase" evidence="9">
    <location>
        <begin position="20"/>
        <end position="272"/>
    </location>
</feature>
<keyword evidence="8" id="KW-0472">Membrane</keyword>
<dbReference type="AlphaFoldDB" id="A0A397JFI1"/>
<keyword evidence="5 6" id="KW-0067">ATP-binding</keyword>
<evidence type="ECO:0000256" key="5">
    <source>
        <dbReference type="ARBA" id="ARBA00022840"/>
    </source>
</evidence>
<dbReference type="InterPro" id="IPR008271">
    <property type="entry name" value="Ser/Thr_kinase_AS"/>
</dbReference>
<keyword evidence="4" id="KW-0418">Kinase</keyword>
<keyword evidence="3 6" id="KW-0547">Nucleotide-binding</keyword>
<dbReference type="GO" id="GO:0007052">
    <property type="term" value="P:mitotic spindle organization"/>
    <property type="evidence" value="ECO:0007669"/>
    <property type="project" value="TreeGrafter"/>
</dbReference>
<sequence>MSSFKMLQVIKPSSRPTEEYKILQILGQGGFGTCFKVENQVGEVFALKVIKKQAFGQNLDEVLNEANIHFKLDHPNIVNLYDVFDDSEFVYFRMELCSNQSLFDMVVNRGELTESEVRLYMIQLIDAVGYMHDNNIMHRDLKLENIFLSESLDLKIGDFGLSTELDSTDERESTPCGTLPYMAPEMLTPEVGYRFEVDIWAIGVIMYIMLFGSMPFGRDTNSMLIDQILNADFEFPSDVEVSHAAKNLISAILDPEYDTRLTLSEIRRHFFFRGPTPTQLPISALRTAPNFNVISKSEQVSINCMNYVDFNFLIVILICYTLSIVIGTLNSQLNAKTVTMWMMMMIIPTDDTDRPTDRRLRPTREDED</sequence>
<comment type="caution">
    <text evidence="10">The sequence shown here is derived from an EMBL/GenBank/DDBJ whole genome shotgun (WGS) entry which is preliminary data.</text>
</comment>
<evidence type="ECO:0000259" key="9">
    <source>
        <dbReference type="PROSITE" id="PS50011"/>
    </source>
</evidence>
<dbReference type="Gene3D" id="1.10.510.10">
    <property type="entry name" value="Transferase(Phosphotransferase) domain 1"/>
    <property type="match status" value="1"/>
</dbReference>
<dbReference type="Pfam" id="PF00069">
    <property type="entry name" value="Pkinase"/>
    <property type="match status" value="1"/>
</dbReference>
<dbReference type="GO" id="GO:0005524">
    <property type="term" value="F:ATP binding"/>
    <property type="evidence" value="ECO:0007669"/>
    <property type="project" value="UniProtKB-UniRule"/>
</dbReference>
<evidence type="ECO:0000313" key="10">
    <source>
        <dbReference type="EMBL" id="RHZ85912.1"/>
    </source>
</evidence>
<dbReference type="InterPro" id="IPR017441">
    <property type="entry name" value="Protein_kinase_ATP_BS"/>
</dbReference>
<keyword evidence="2" id="KW-0808">Transferase</keyword>
<dbReference type="FunFam" id="1.10.510.10:FF:000571">
    <property type="entry name" value="Maternal embryonic leucine zipper kinase"/>
    <property type="match status" value="1"/>
</dbReference>
<gene>
    <name evidence="10" type="ORF">Glove_58g70</name>
</gene>
<evidence type="ECO:0000256" key="7">
    <source>
        <dbReference type="RuleBase" id="RU000304"/>
    </source>
</evidence>
<accession>A0A397JFI1</accession>
<keyword evidence="8" id="KW-1133">Transmembrane helix</keyword>
<comment type="similarity">
    <text evidence="7">Belongs to the protein kinase superfamily.</text>
</comment>
<name>A0A397JFI1_9GLOM</name>
<evidence type="ECO:0000256" key="1">
    <source>
        <dbReference type="ARBA" id="ARBA00022527"/>
    </source>
</evidence>
<dbReference type="SMART" id="SM00220">
    <property type="entry name" value="S_TKc"/>
    <property type="match status" value="1"/>
</dbReference>
<dbReference type="PROSITE" id="PS00108">
    <property type="entry name" value="PROTEIN_KINASE_ST"/>
    <property type="match status" value="1"/>
</dbReference>